<name>A0ABD2Q427_9PLAT</name>
<dbReference type="SUPFAM" id="SSF52743">
    <property type="entry name" value="Subtilisin-like"/>
    <property type="match status" value="1"/>
</dbReference>
<reference evidence="1 2" key="1">
    <citation type="submission" date="2024-11" db="EMBL/GenBank/DDBJ databases">
        <title>Adaptive evolution of stress response genes in parasites aligns with host niche diversity.</title>
        <authorList>
            <person name="Hahn C."/>
            <person name="Resl P."/>
        </authorList>
    </citation>
    <scope>NUCLEOTIDE SEQUENCE [LARGE SCALE GENOMIC DNA]</scope>
    <source>
        <strain evidence="1">EGGRZ-B1_66</strain>
        <tissue evidence="1">Body</tissue>
    </source>
</reference>
<proteinExistence type="predicted"/>
<dbReference type="Proteomes" id="UP001626550">
    <property type="component" value="Unassembled WGS sequence"/>
</dbReference>
<keyword evidence="2" id="KW-1185">Reference proteome</keyword>
<gene>
    <name evidence="1" type="ORF">Ciccas_007035</name>
</gene>
<sequence>MLKTRNANHKEVERLLPPHLKIIDRHSAGTPDNEYWYILEDSRHKNSLITGVSSMNQRADDSWIPKDKKKKFKLIPDEYMKLETRGSITPSKLGDEALMESDDFEIEAIKRSQPLKTLFNDPFYKFQWPWYNDGTVPGTTAGFDMNIAKVLKSGYNGSGIVILLIDDGIDMESEQLEAVLTPKFIKNFLPDDEELLGR</sequence>
<evidence type="ECO:0000313" key="2">
    <source>
        <dbReference type="Proteomes" id="UP001626550"/>
    </source>
</evidence>
<protein>
    <submittedName>
        <fullName evidence="1">Uncharacterized protein</fullName>
    </submittedName>
</protein>
<evidence type="ECO:0000313" key="1">
    <source>
        <dbReference type="EMBL" id="KAL3314345.1"/>
    </source>
</evidence>
<dbReference type="AlphaFoldDB" id="A0ABD2Q427"/>
<dbReference type="Gene3D" id="3.40.50.200">
    <property type="entry name" value="Peptidase S8/S53 domain"/>
    <property type="match status" value="1"/>
</dbReference>
<dbReference type="EMBL" id="JBJKFK010001024">
    <property type="protein sequence ID" value="KAL3314345.1"/>
    <property type="molecule type" value="Genomic_DNA"/>
</dbReference>
<comment type="caution">
    <text evidence="1">The sequence shown here is derived from an EMBL/GenBank/DDBJ whole genome shotgun (WGS) entry which is preliminary data.</text>
</comment>
<dbReference type="InterPro" id="IPR036852">
    <property type="entry name" value="Peptidase_S8/S53_dom_sf"/>
</dbReference>
<organism evidence="1 2">
    <name type="scientific">Cichlidogyrus casuarinus</name>
    <dbReference type="NCBI Taxonomy" id="1844966"/>
    <lineage>
        <taxon>Eukaryota</taxon>
        <taxon>Metazoa</taxon>
        <taxon>Spiralia</taxon>
        <taxon>Lophotrochozoa</taxon>
        <taxon>Platyhelminthes</taxon>
        <taxon>Monogenea</taxon>
        <taxon>Monopisthocotylea</taxon>
        <taxon>Dactylogyridea</taxon>
        <taxon>Ancyrocephalidae</taxon>
        <taxon>Cichlidogyrus</taxon>
    </lineage>
</organism>
<accession>A0ABD2Q427</accession>